<accession>A0A212T842</accession>
<proteinExistence type="predicted"/>
<name>A0A212T842_9MICO</name>
<dbReference type="Gene3D" id="3.20.20.100">
    <property type="entry name" value="NADP-dependent oxidoreductase domain"/>
    <property type="match status" value="1"/>
</dbReference>
<dbReference type="InterPro" id="IPR020471">
    <property type="entry name" value="AKR"/>
</dbReference>
<dbReference type="EMBL" id="FYEZ01000001">
    <property type="protein sequence ID" value="SNC62227.1"/>
    <property type="molecule type" value="Genomic_DNA"/>
</dbReference>
<dbReference type="SUPFAM" id="SSF51430">
    <property type="entry name" value="NAD(P)-linked oxidoreductase"/>
    <property type="match status" value="1"/>
</dbReference>
<dbReference type="GO" id="GO:0016491">
    <property type="term" value="F:oxidoreductase activity"/>
    <property type="evidence" value="ECO:0007669"/>
    <property type="project" value="InterPro"/>
</dbReference>
<reference evidence="2 3" key="1">
    <citation type="submission" date="2017-06" db="EMBL/GenBank/DDBJ databases">
        <authorList>
            <person name="Kim H.J."/>
            <person name="Triplett B.A."/>
        </authorList>
    </citation>
    <scope>NUCLEOTIDE SEQUENCE [LARGE SCALE GENOMIC DNA]</scope>
    <source>
        <strain evidence="2 3">DSM 22179</strain>
    </source>
</reference>
<sequence length="326" mass="34536">MRRADLLVGCMGLGGGWDAEPVTDEQVEQAGAVVEAALAAGLTWFDHADIYTRGKAEEAFGRALAERPGLRERIGLQSKCGILLPGEGGVMCSGETHGRYDSSPEHVRRSLEGSLARLRTDHLDVLLVHRPDPLTHPGELGRTLDALVAEGLVRQVGVSNHSPAQVDRLQAGMSEPLVVNQLETSLAARGWVESGVLVNTDEGARVGFPHGALEQALAGGPRVQGWGALAQGRYSGRASSATDPLEAAREEQTARRVAALAAEHGTTPESIVLAWLQRHPARVAPVVGTTSPQRIAACADAAAGRVHLSRAEWYELWVTARGGPLP</sequence>
<organism evidence="2 3">
    <name type="scientific">Kytococcus aerolatus</name>
    <dbReference type="NCBI Taxonomy" id="592308"/>
    <lineage>
        <taxon>Bacteria</taxon>
        <taxon>Bacillati</taxon>
        <taxon>Actinomycetota</taxon>
        <taxon>Actinomycetes</taxon>
        <taxon>Micrococcales</taxon>
        <taxon>Kytococcaceae</taxon>
        <taxon>Kytococcus</taxon>
    </lineage>
</organism>
<gene>
    <name evidence="2" type="ORF">SAMN05445756_0645</name>
</gene>
<dbReference type="PANTHER" id="PTHR43364">
    <property type="entry name" value="NADH-SPECIFIC METHYLGLYOXAL REDUCTASE-RELATED"/>
    <property type="match status" value="1"/>
</dbReference>
<dbReference type="GO" id="GO:0005829">
    <property type="term" value="C:cytosol"/>
    <property type="evidence" value="ECO:0007669"/>
    <property type="project" value="TreeGrafter"/>
</dbReference>
<evidence type="ECO:0000313" key="3">
    <source>
        <dbReference type="Proteomes" id="UP000198122"/>
    </source>
</evidence>
<dbReference type="PANTHER" id="PTHR43364:SF1">
    <property type="entry name" value="OXIDOREDUCTASE YDHF"/>
    <property type="match status" value="1"/>
</dbReference>
<dbReference type="Proteomes" id="UP000198122">
    <property type="component" value="Unassembled WGS sequence"/>
</dbReference>
<keyword evidence="3" id="KW-1185">Reference proteome</keyword>
<dbReference type="InterPro" id="IPR036812">
    <property type="entry name" value="NAD(P)_OxRdtase_dom_sf"/>
</dbReference>
<protein>
    <submittedName>
        <fullName evidence="2">Predicted oxidoreductase</fullName>
    </submittedName>
</protein>
<dbReference type="InterPro" id="IPR023210">
    <property type="entry name" value="NADP_OxRdtase_dom"/>
</dbReference>
<dbReference type="Pfam" id="PF00248">
    <property type="entry name" value="Aldo_ket_red"/>
    <property type="match status" value="1"/>
</dbReference>
<evidence type="ECO:0000313" key="2">
    <source>
        <dbReference type="EMBL" id="SNC62227.1"/>
    </source>
</evidence>
<dbReference type="InterPro" id="IPR050523">
    <property type="entry name" value="AKR_Detox_Biosynth"/>
</dbReference>
<dbReference type="AlphaFoldDB" id="A0A212T842"/>
<dbReference type="PRINTS" id="PR00069">
    <property type="entry name" value="ALDKETRDTASE"/>
</dbReference>
<evidence type="ECO:0000259" key="1">
    <source>
        <dbReference type="Pfam" id="PF00248"/>
    </source>
</evidence>
<feature type="domain" description="NADP-dependent oxidoreductase" evidence="1">
    <location>
        <begin position="6"/>
        <end position="302"/>
    </location>
</feature>